<name>A0A8H9IX09_9PSEU</name>
<feature type="region of interest" description="Disordered" evidence="1">
    <location>
        <begin position="1"/>
        <end position="71"/>
    </location>
</feature>
<dbReference type="EMBL" id="BNAV01000012">
    <property type="protein sequence ID" value="GHF77426.1"/>
    <property type="molecule type" value="Genomic_DNA"/>
</dbReference>
<sequence length="71" mass="8082">MRQPYAFATRRIRPRSRRARRASSGVCSNCPGVAGRHDALSGSAVVRRRRGSYRPAGSRRERRAEDRGRTR</sequence>
<feature type="compositionally biased region" description="Basic and acidic residues" evidence="1">
    <location>
        <begin position="58"/>
        <end position="71"/>
    </location>
</feature>
<evidence type="ECO:0000313" key="2">
    <source>
        <dbReference type="EMBL" id="GHF77426.1"/>
    </source>
</evidence>
<reference evidence="2" key="2">
    <citation type="submission" date="2020-09" db="EMBL/GenBank/DDBJ databases">
        <authorList>
            <person name="Sun Q."/>
            <person name="Zhou Y."/>
        </authorList>
    </citation>
    <scope>NUCLEOTIDE SEQUENCE</scope>
    <source>
        <strain evidence="2">CGMCC 4.7679</strain>
    </source>
</reference>
<comment type="caution">
    <text evidence="2">The sequence shown here is derived from an EMBL/GenBank/DDBJ whole genome shotgun (WGS) entry which is preliminary data.</text>
</comment>
<gene>
    <name evidence="2" type="ORF">GCM10017566_59540</name>
</gene>
<organism evidence="2 3">
    <name type="scientific">Amycolatopsis bartoniae</name>
    <dbReference type="NCBI Taxonomy" id="941986"/>
    <lineage>
        <taxon>Bacteria</taxon>
        <taxon>Bacillati</taxon>
        <taxon>Actinomycetota</taxon>
        <taxon>Actinomycetes</taxon>
        <taxon>Pseudonocardiales</taxon>
        <taxon>Pseudonocardiaceae</taxon>
        <taxon>Amycolatopsis</taxon>
    </lineage>
</organism>
<dbReference type="AlphaFoldDB" id="A0A8H9IX09"/>
<protein>
    <submittedName>
        <fullName evidence="2">Uncharacterized protein</fullName>
    </submittedName>
</protein>
<evidence type="ECO:0000256" key="1">
    <source>
        <dbReference type="SAM" id="MobiDB-lite"/>
    </source>
</evidence>
<reference evidence="2" key="1">
    <citation type="journal article" date="2014" name="Int. J. Syst. Evol. Microbiol.">
        <title>Complete genome sequence of Corynebacterium casei LMG S-19264T (=DSM 44701T), isolated from a smear-ripened cheese.</title>
        <authorList>
            <consortium name="US DOE Joint Genome Institute (JGI-PGF)"/>
            <person name="Walter F."/>
            <person name="Albersmeier A."/>
            <person name="Kalinowski J."/>
            <person name="Ruckert C."/>
        </authorList>
    </citation>
    <scope>NUCLEOTIDE SEQUENCE</scope>
    <source>
        <strain evidence="2">CGMCC 4.7679</strain>
    </source>
</reference>
<evidence type="ECO:0000313" key="3">
    <source>
        <dbReference type="Proteomes" id="UP000658656"/>
    </source>
</evidence>
<proteinExistence type="predicted"/>
<feature type="compositionally biased region" description="Basic residues" evidence="1">
    <location>
        <begin position="10"/>
        <end position="21"/>
    </location>
</feature>
<keyword evidence="3" id="KW-1185">Reference proteome</keyword>
<dbReference type="Proteomes" id="UP000658656">
    <property type="component" value="Unassembled WGS sequence"/>
</dbReference>
<accession>A0A8H9IX09</accession>